<keyword evidence="1" id="KW-0812">Transmembrane</keyword>
<protein>
    <submittedName>
        <fullName evidence="2">Uncharacterized protein</fullName>
    </submittedName>
</protein>
<reference evidence="2 3" key="1">
    <citation type="submission" date="2021-06" db="EMBL/GenBank/DDBJ databases">
        <title>Halomicroarcula sp. a new haloarchaeum isolated from saline soil.</title>
        <authorList>
            <person name="Duran-Viseras A."/>
            <person name="Sanchez-Porro C."/>
            <person name="Ventosa A."/>
        </authorList>
    </citation>
    <scope>NUCLEOTIDE SEQUENCE [LARGE SCALE GENOMIC DNA]</scope>
    <source>
        <strain evidence="2 3">F27</strain>
    </source>
</reference>
<dbReference type="Proteomes" id="UP001430455">
    <property type="component" value="Unassembled WGS sequence"/>
</dbReference>
<name>A0AAW4PHE7_9EURY</name>
<feature type="transmembrane region" description="Helical" evidence="1">
    <location>
        <begin position="36"/>
        <end position="59"/>
    </location>
</feature>
<dbReference type="EMBL" id="RKLT01000018">
    <property type="protein sequence ID" value="MBX0297361.1"/>
    <property type="molecule type" value="Genomic_DNA"/>
</dbReference>
<evidence type="ECO:0000313" key="2">
    <source>
        <dbReference type="EMBL" id="MBX0297361.1"/>
    </source>
</evidence>
<keyword evidence="1" id="KW-1133">Transmembrane helix</keyword>
<gene>
    <name evidence="2" type="ORF">EGH23_21005</name>
</gene>
<keyword evidence="3" id="KW-1185">Reference proteome</keyword>
<keyword evidence="1" id="KW-0472">Membrane</keyword>
<accession>A0AAW4PHE7</accession>
<organism evidence="2 3">
    <name type="scientific">Haloarcula nitratireducens</name>
    <dbReference type="NCBI Taxonomy" id="2487749"/>
    <lineage>
        <taxon>Archaea</taxon>
        <taxon>Methanobacteriati</taxon>
        <taxon>Methanobacteriota</taxon>
        <taxon>Stenosarchaea group</taxon>
        <taxon>Halobacteria</taxon>
        <taxon>Halobacteriales</taxon>
        <taxon>Haloarculaceae</taxon>
        <taxon>Haloarcula</taxon>
    </lineage>
</organism>
<proteinExistence type="predicted"/>
<evidence type="ECO:0000256" key="1">
    <source>
        <dbReference type="SAM" id="Phobius"/>
    </source>
</evidence>
<dbReference type="AlphaFoldDB" id="A0AAW4PHE7"/>
<sequence>MKRKHTARFLGFLVIGVLMGVFENLLAIWLTTDESFTLEVVIIVVLVAIPFAAAAELVIDFFGRRVFDDCLCWLSLSNCGFDSHPCSCPIFATVSTSSSPRSVIRSTIISCRDAAGATVSTTWRTWSVLING</sequence>
<dbReference type="RefSeq" id="WP_220581947.1">
    <property type="nucleotide sequence ID" value="NZ_RKLT01000018.1"/>
</dbReference>
<comment type="caution">
    <text evidence="2">The sequence shown here is derived from an EMBL/GenBank/DDBJ whole genome shotgun (WGS) entry which is preliminary data.</text>
</comment>
<feature type="transmembrane region" description="Helical" evidence="1">
    <location>
        <begin position="9"/>
        <end position="30"/>
    </location>
</feature>
<evidence type="ECO:0000313" key="3">
    <source>
        <dbReference type="Proteomes" id="UP001430455"/>
    </source>
</evidence>